<gene>
    <name evidence="1" type="ORF">F1188_01145</name>
</gene>
<dbReference type="EMBL" id="VWPJ01000001">
    <property type="protein sequence ID" value="KAA5607401.1"/>
    <property type="molecule type" value="Genomic_DNA"/>
</dbReference>
<organism evidence="1 2">
    <name type="scientific">Roseospira marina</name>
    <dbReference type="NCBI Taxonomy" id="140057"/>
    <lineage>
        <taxon>Bacteria</taxon>
        <taxon>Pseudomonadati</taxon>
        <taxon>Pseudomonadota</taxon>
        <taxon>Alphaproteobacteria</taxon>
        <taxon>Rhodospirillales</taxon>
        <taxon>Rhodospirillaceae</taxon>
        <taxon>Roseospira</taxon>
    </lineage>
</organism>
<sequence length="88" mass="9364">MTDRQDNGGHVLGAFRNDVDAFGGNAEPAMVDVLNEPIVRTVMRRDGVAMDSLQAILRDAERSVTRRPDGAPDGAQVAMAVETAVKNG</sequence>
<dbReference type="AlphaFoldDB" id="A0A5M6IGG4"/>
<evidence type="ECO:0000313" key="2">
    <source>
        <dbReference type="Proteomes" id="UP000324065"/>
    </source>
</evidence>
<dbReference type="OrthoDB" id="7365612at2"/>
<reference evidence="1 2" key="1">
    <citation type="submission" date="2019-09" db="EMBL/GenBank/DDBJ databases">
        <title>Genome sequence of Roseospira marina, one of the more divergent members of the non-sulfur purple photosynthetic bacterial family, the Rhodospirillaceae.</title>
        <authorList>
            <person name="Meyer T."/>
            <person name="Kyndt J."/>
        </authorList>
    </citation>
    <scope>NUCLEOTIDE SEQUENCE [LARGE SCALE GENOMIC DNA]</scope>
    <source>
        <strain evidence="1 2">DSM 15113</strain>
    </source>
</reference>
<proteinExistence type="predicted"/>
<name>A0A5M6IGG4_9PROT</name>
<evidence type="ECO:0000313" key="1">
    <source>
        <dbReference type="EMBL" id="KAA5607401.1"/>
    </source>
</evidence>
<dbReference type="Proteomes" id="UP000324065">
    <property type="component" value="Unassembled WGS sequence"/>
</dbReference>
<keyword evidence="2" id="KW-1185">Reference proteome</keyword>
<accession>A0A5M6IGG4</accession>
<dbReference type="RefSeq" id="WP_150060535.1">
    <property type="nucleotide sequence ID" value="NZ_JACHII010000001.1"/>
</dbReference>
<comment type="caution">
    <text evidence="1">The sequence shown here is derived from an EMBL/GenBank/DDBJ whole genome shotgun (WGS) entry which is preliminary data.</text>
</comment>
<protein>
    <submittedName>
        <fullName evidence="1">Uncharacterized protein</fullName>
    </submittedName>
</protein>